<dbReference type="PROSITE" id="PS50271">
    <property type="entry name" value="ZF_UBP"/>
    <property type="match status" value="1"/>
</dbReference>
<feature type="transmembrane region" description="Helical" evidence="7">
    <location>
        <begin position="201"/>
        <end position="222"/>
    </location>
</feature>
<accession>A0AAU7UA64</accession>
<reference evidence="11" key="1">
    <citation type="submission" date="2024-06" db="EMBL/GenBank/DDBJ databases">
        <title>Draft Genome Sequence of Deinococcus sonorensis Type Strain KR-87, a Biofilm Producing Representative of the Genus Deinococcus.</title>
        <authorList>
            <person name="Boren L.S."/>
            <person name="Grosso R.A."/>
            <person name="Hugenberg-Cox A.N."/>
            <person name="Hill J.T.E."/>
            <person name="Albert C.M."/>
            <person name="Tuohy J.M."/>
        </authorList>
    </citation>
    <scope>NUCLEOTIDE SEQUENCE</scope>
    <source>
        <strain evidence="11">KR-87</strain>
    </source>
</reference>
<feature type="transmembrane region" description="Helical" evidence="7">
    <location>
        <begin position="288"/>
        <end position="307"/>
    </location>
</feature>
<feature type="transmembrane region" description="Helical" evidence="7">
    <location>
        <begin position="111"/>
        <end position="135"/>
    </location>
</feature>
<evidence type="ECO:0000256" key="4">
    <source>
        <dbReference type="ARBA" id="ARBA00022692"/>
    </source>
</evidence>
<feature type="signal peptide" evidence="8">
    <location>
        <begin position="1"/>
        <end position="17"/>
    </location>
</feature>
<proteinExistence type="inferred from homology"/>
<feature type="transmembrane region" description="Helical" evidence="7">
    <location>
        <begin position="29"/>
        <end position="49"/>
    </location>
</feature>
<feature type="domain" description="UBP-type" evidence="9">
    <location>
        <begin position="594"/>
        <end position="676"/>
    </location>
</feature>
<dbReference type="InterPro" id="IPR006153">
    <property type="entry name" value="Cation/H_exchanger_TM"/>
</dbReference>
<dbReference type="Pfam" id="PF00999">
    <property type="entry name" value="Na_H_Exchanger"/>
    <property type="match status" value="1"/>
</dbReference>
<dbReference type="GO" id="GO:0008270">
    <property type="term" value="F:zinc ion binding"/>
    <property type="evidence" value="ECO:0007669"/>
    <property type="project" value="InterPro"/>
</dbReference>
<evidence type="ECO:0000256" key="7">
    <source>
        <dbReference type="SAM" id="Phobius"/>
    </source>
</evidence>
<dbReference type="Pfam" id="PF02148">
    <property type="entry name" value="zf-UBP"/>
    <property type="match status" value="1"/>
</dbReference>
<dbReference type="PROSITE" id="PS51201">
    <property type="entry name" value="RCK_N"/>
    <property type="match status" value="1"/>
</dbReference>
<dbReference type="Gene3D" id="3.30.40.10">
    <property type="entry name" value="Zinc/RING finger domain, C3HC4 (zinc finger)"/>
    <property type="match status" value="1"/>
</dbReference>
<dbReference type="InterPro" id="IPR003148">
    <property type="entry name" value="RCK_N"/>
</dbReference>
<dbReference type="Gene3D" id="1.20.1530.20">
    <property type="match status" value="1"/>
</dbReference>
<feature type="transmembrane region" description="Helical" evidence="7">
    <location>
        <begin position="80"/>
        <end position="99"/>
    </location>
</feature>
<dbReference type="GO" id="GO:1902600">
    <property type="term" value="P:proton transmembrane transport"/>
    <property type="evidence" value="ECO:0007669"/>
    <property type="project" value="InterPro"/>
</dbReference>
<dbReference type="EMBL" id="CP158299">
    <property type="protein sequence ID" value="XBV85617.1"/>
    <property type="molecule type" value="Genomic_DNA"/>
</dbReference>
<evidence type="ECO:0000256" key="3">
    <source>
        <dbReference type="ARBA" id="ARBA00022448"/>
    </source>
</evidence>
<feature type="transmembrane region" description="Helical" evidence="7">
    <location>
        <begin position="313"/>
        <end position="333"/>
    </location>
</feature>
<dbReference type="InterPro" id="IPR013083">
    <property type="entry name" value="Znf_RING/FYVE/PHD"/>
</dbReference>
<evidence type="ECO:0000256" key="1">
    <source>
        <dbReference type="ARBA" id="ARBA00004141"/>
    </source>
</evidence>
<dbReference type="SUPFAM" id="SSF57850">
    <property type="entry name" value="RING/U-box"/>
    <property type="match status" value="1"/>
</dbReference>
<dbReference type="PANTHER" id="PTHR42751">
    <property type="entry name" value="SODIUM/HYDROGEN EXCHANGER FAMILY/TRKA DOMAIN PROTEIN"/>
    <property type="match status" value="1"/>
</dbReference>
<dbReference type="InterPro" id="IPR038770">
    <property type="entry name" value="Na+/solute_symporter_sf"/>
</dbReference>
<evidence type="ECO:0000259" key="9">
    <source>
        <dbReference type="PROSITE" id="PS50271"/>
    </source>
</evidence>
<dbReference type="PANTHER" id="PTHR42751:SF3">
    <property type="entry name" value="SODIUM_GLUTAMATE SYMPORTER"/>
    <property type="match status" value="1"/>
</dbReference>
<feature type="chain" id="PRO_5043997687" evidence="8">
    <location>
        <begin position="18"/>
        <end position="676"/>
    </location>
</feature>
<evidence type="ECO:0000313" key="11">
    <source>
        <dbReference type="EMBL" id="XBV85617.1"/>
    </source>
</evidence>
<dbReference type="KEGG" id="dsc:ABOD76_19680"/>
<dbReference type="InterPro" id="IPR036291">
    <property type="entry name" value="NAD(P)-bd_dom_sf"/>
</dbReference>
<dbReference type="SUPFAM" id="SSF51735">
    <property type="entry name" value="NAD(P)-binding Rossmann-fold domains"/>
    <property type="match status" value="1"/>
</dbReference>
<comment type="subcellular location">
    <subcellularLocation>
        <location evidence="1">Membrane</location>
        <topology evidence="1">Multi-pass membrane protein</topology>
    </subcellularLocation>
</comment>
<name>A0AAU7UA64_9DEIO</name>
<organism evidence="11">
    <name type="scientific">Deinococcus sonorensis KR-87</name>
    <dbReference type="NCBI Taxonomy" id="694439"/>
    <lineage>
        <taxon>Bacteria</taxon>
        <taxon>Thermotogati</taxon>
        <taxon>Deinococcota</taxon>
        <taxon>Deinococci</taxon>
        <taxon>Deinococcales</taxon>
        <taxon>Deinococcaceae</taxon>
        <taxon>Deinococcus</taxon>
    </lineage>
</organism>
<dbReference type="InterPro" id="IPR001607">
    <property type="entry name" value="Znf_UBP"/>
</dbReference>
<gene>
    <name evidence="11" type="ORF">ABOD76_19680</name>
</gene>
<dbReference type="Gene3D" id="3.40.50.720">
    <property type="entry name" value="NAD(P)-binding Rossmann-like Domain"/>
    <property type="match status" value="1"/>
</dbReference>
<sequence>MMRVPALLLSLSGSALAAAAATHSSGPPAFLGQLTLLLLVAAVVAYLSFRAGLVPIIGFLLAGVLVGPSLLGIIRDPALIGAASEIGVMLLLFTIGIEFSLDRLSRIARLIFLGGGLQVVLTVLVTAGVLLLLGVDWRSGVFTGFLLALSSTAIVLRLLQERGGSGTRLGQTLLGILIFQDLAVVVMVLLVPMMAGQGSGIGGVALALGKAVLIVAAVLLLARRVVPKVLEVVARTCSPEIFLLTIVAGCFGTAYLTSLAGVSLALGAFLAGLLVSESRFGRQALGEILPLQILFSAAFFLSVGLQLDVRFLLTHLPLVVGVVLAIIVLKSVVATAGIRLLRLPLSVALPGGFLLAQIGEFSFVLESSGRALGLTPAGLGTVGTQSFIAATVLLMALTPLTARLGERLGTRRQEQTQRQQLEAAQASTSESALGQLNNHVILAGFGARAQRIARGLARAGQPFGVLTLSPDGAARVAAHDVPVVIGDYSRPALLSEAGILQARALVVPDDTPEMAGRVVSAARILNPRLQIIAHTDEPDQVAALQDAGASVVLTAQDESALGALHHLGSGMDRAELEQQLSGPLPVRLDPAQQQMCEHAHGLTVVTPDAGVCVECVALGDRWVHLRVCMTCGHVGCCDSSKNRHATAHAQASDHPIIHSLEPGERWAYCYPHDLTV</sequence>
<protein>
    <submittedName>
        <fullName evidence="11">Cation:proton antiporter</fullName>
    </submittedName>
</protein>
<feature type="domain" description="RCK N-terminal" evidence="10">
    <location>
        <begin position="437"/>
        <end position="553"/>
    </location>
</feature>
<keyword evidence="8" id="KW-0732">Signal</keyword>
<dbReference type="Pfam" id="PF02254">
    <property type="entry name" value="TrkA_N"/>
    <property type="match status" value="1"/>
</dbReference>
<dbReference type="GO" id="GO:0006813">
    <property type="term" value="P:potassium ion transport"/>
    <property type="evidence" value="ECO:0007669"/>
    <property type="project" value="InterPro"/>
</dbReference>
<feature type="transmembrane region" description="Helical" evidence="7">
    <location>
        <begin position="141"/>
        <end position="160"/>
    </location>
</feature>
<feature type="transmembrane region" description="Helical" evidence="7">
    <location>
        <begin position="172"/>
        <end position="195"/>
    </location>
</feature>
<evidence type="ECO:0000256" key="5">
    <source>
        <dbReference type="ARBA" id="ARBA00022989"/>
    </source>
</evidence>
<dbReference type="GO" id="GO:0016020">
    <property type="term" value="C:membrane"/>
    <property type="evidence" value="ECO:0007669"/>
    <property type="project" value="UniProtKB-SubCell"/>
</dbReference>
<dbReference type="RefSeq" id="WP_350243657.1">
    <property type="nucleotide sequence ID" value="NZ_CP158299.1"/>
</dbReference>
<keyword evidence="6 7" id="KW-0472">Membrane</keyword>
<evidence type="ECO:0000256" key="2">
    <source>
        <dbReference type="ARBA" id="ARBA00005551"/>
    </source>
</evidence>
<evidence type="ECO:0000256" key="8">
    <source>
        <dbReference type="SAM" id="SignalP"/>
    </source>
</evidence>
<dbReference type="AlphaFoldDB" id="A0AAU7UA64"/>
<comment type="similarity">
    <text evidence="2">Belongs to the monovalent cation:proton antiporter 2 (CPA2) transporter (TC 2.A.37) family.</text>
</comment>
<keyword evidence="3" id="KW-0813">Transport</keyword>
<evidence type="ECO:0000259" key="10">
    <source>
        <dbReference type="PROSITE" id="PS51201"/>
    </source>
</evidence>
<keyword evidence="5 7" id="KW-1133">Transmembrane helix</keyword>
<evidence type="ECO:0000256" key="6">
    <source>
        <dbReference type="ARBA" id="ARBA00023136"/>
    </source>
</evidence>
<keyword evidence="4 7" id="KW-0812">Transmembrane</keyword>
<dbReference type="GO" id="GO:0015297">
    <property type="term" value="F:antiporter activity"/>
    <property type="evidence" value="ECO:0007669"/>
    <property type="project" value="InterPro"/>
</dbReference>
<feature type="transmembrane region" description="Helical" evidence="7">
    <location>
        <begin position="56"/>
        <end position="74"/>
    </location>
</feature>